<keyword evidence="2" id="KW-1185">Reference proteome</keyword>
<comment type="caution">
    <text evidence="1">The sequence shown here is derived from an EMBL/GenBank/DDBJ whole genome shotgun (WGS) entry which is preliminary data.</text>
</comment>
<protein>
    <submittedName>
        <fullName evidence="1">Uncharacterized protein</fullName>
    </submittedName>
</protein>
<accession>A0A4U0NR17</accession>
<dbReference type="RefSeq" id="WP_136738470.1">
    <property type="nucleotide sequence ID" value="NZ_SUMB01000002.1"/>
</dbReference>
<reference evidence="1 2" key="1">
    <citation type="submission" date="2019-04" db="EMBL/GenBank/DDBJ databases">
        <title>Streptomyces piniterrae sp. nov., a heliquinomycin-producing actinomycete isolated from rhizosphere soil of Pinus yunnanensis.</title>
        <authorList>
            <person name="Zhuang X."/>
            <person name="Zhao J."/>
        </authorList>
    </citation>
    <scope>NUCLEOTIDE SEQUENCE [LARGE SCALE GENOMIC DNA]</scope>
    <source>
        <strain evidence="2">jys28</strain>
    </source>
</reference>
<dbReference type="Proteomes" id="UP000308697">
    <property type="component" value="Unassembled WGS sequence"/>
</dbReference>
<gene>
    <name evidence="1" type="ORF">FCH28_04860</name>
</gene>
<dbReference type="AlphaFoldDB" id="A0A4U0NR17"/>
<name>A0A4U0NR17_9ACTN</name>
<dbReference type="Pfam" id="PF20062">
    <property type="entry name" value="DUF6461"/>
    <property type="match status" value="1"/>
</dbReference>
<dbReference type="EMBL" id="SUMB01000002">
    <property type="protein sequence ID" value="TJZ56850.1"/>
    <property type="molecule type" value="Genomic_DNA"/>
</dbReference>
<dbReference type="InterPro" id="IPR045592">
    <property type="entry name" value="DUF6461"/>
</dbReference>
<organism evidence="1 2">
    <name type="scientific">Streptomyces piniterrae</name>
    <dbReference type="NCBI Taxonomy" id="2571125"/>
    <lineage>
        <taxon>Bacteria</taxon>
        <taxon>Bacillati</taxon>
        <taxon>Actinomycetota</taxon>
        <taxon>Actinomycetes</taxon>
        <taxon>Kitasatosporales</taxon>
        <taxon>Streptomycetaceae</taxon>
        <taxon>Streptomyces</taxon>
    </lineage>
</organism>
<proteinExistence type="predicted"/>
<evidence type="ECO:0000313" key="2">
    <source>
        <dbReference type="Proteomes" id="UP000308697"/>
    </source>
</evidence>
<sequence>MDAGMGELGMTNGLRWISEAYDMGYTVVLCEGISPEEMLSRMGFAEDQVFPLSRDQADDILCLDDEGTASDLEFIDPEDEETIERLERCGFLSRPESIVRVGGHGGWAYALEAFFANSSDEELLASLSKDTRVFALHCNGGKGFGVASFASFGVVHCSFEIGAPWDVPDVMPEELTEFVAPEDDEPDAVAFLRFLETTYGIYVPWSEAETEARLSAAFPA</sequence>
<evidence type="ECO:0000313" key="1">
    <source>
        <dbReference type="EMBL" id="TJZ56850.1"/>
    </source>
</evidence>
<dbReference type="OrthoDB" id="4188829at2"/>